<organism evidence="1 2">
    <name type="scientific">Herbaspirillum robiniae</name>
    <dbReference type="NCBI Taxonomy" id="2014887"/>
    <lineage>
        <taxon>Bacteria</taxon>
        <taxon>Pseudomonadati</taxon>
        <taxon>Pseudomonadota</taxon>
        <taxon>Betaproteobacteria</taxon>
        <taxon>Burkholderiales</taxon>
        <taxon>Oxalobacteraceae</taxon>
        <taxon>Herbaspirillum</taxon>
    </lineage>
</organism>
<accession>A0A246WQE2</accession>
<dbReference type="NCBIfam" id="TIGR02453">
    <property type="entry name" value="TIGR02453 family protein"/>
    <property type="match status" value="1"/>
</dbReference>
<dbReference type="InterPro" id="IPR012808">
    <property type="entry name" value="CHP02453"/>
</dbReference>
<dbReference type="Proteomes" id="UP000197596">
    <property type="component" value="Unassembled WGS sequence"/>
</dbReference>
<dbReference type="PANTHER" id="PTHR36452:SF1">
    <property type="entry name" value="DUF2461 DOMAIN-CONTAINING PROTEIN"/>
    <property type="match status" value="1"/>
</dbReference>
<comment type="caution">
    <text evidence="1">The sequence shown here is derived from an EMBL/GenBank/DDBJ whole genome shotgun (WGS) entry which is preliminary data.</text>
</comment>
<dbReference type="EMBL" id="NJGU01000009">
    <property type="protein sequence ID" value="OWY27816.1"/>
    <property type="molecule type" value="Genomic_DNA"/>
</dbReference>
<proteinExistence type="predicted"/>
<evidence type="ECO:0000313" key="1">
    <source>
        <dbReference type="EMBL" id="OWY27816.1"/>
    </source>
</evidence>
<dbReference type="InterPro" id="IPR015996">
    <property type="entry name" value="UCP028451"/>
</dbReference>
<gene>
    <name evidence="1" type="ORF">CEJ42_17175</name>
</gene>
<dbReference type="AlphaFoldDB" id="A0A246WQE2"/>
<sequence>MHVRDLIQFLGELSENNNRAWFVMNKPRYDILREEFLALTIKLIAEISKFDPAIAGCNPKKALFRINRDMRFSHDKSPYKTHFSAAITASGLKKPSQGGGPAYYFHIDAEGRLLIAGGEYMPPAERLRAIRTRVVEDAAGFSKMRKNKKLAGTYGDLQAEGKLVRPPKGFDPDSPNIEYVKLKSFIVWTETGIKKKIPADLGRDVLEGFKDAYPLVKWLRDIPLLPVEE</sequence>
<evidence type="ECO:0000313" key="2">
    <source>
        <dbReference type="Proteomes" id="UP000197596"/>
    </source>
</evidence>
<protein>
    <submittedName>
        <fullName evidence="1">TIGR02453 family protein</fullName>
    </submittedName>
</protein>
<dbReference type="RefSeq" id="WP_088751947.1">
    <property type="nucleotide sequence ID" value="NZ_NJGU01000009.1"/>
</dbReference>
<dbReference type="PANTHER" id="PTHR36452">
    <property type="entry name" value="CHROMOSOME 12, WHOLE GENOME SHOTGUN SEQUENCE"/>
    <property type="match status" value="1"/>
</dbReference>
<name>A0A246WQE2_9BURK</name>
<dbReference type="PIRSF" id="PIRSF028451">
    <property type="entry name" value="UCP028451"/>
    <property type="match status" value="1"/>
</dbReference>
<dbReference type="Pfam" id="PF09365">
    <property type="entry name" value="DUF2461"/>
    <property type="match status" value="1"/>
</dbReference>
<reference evidence="1 2" key="1">
    <citation type="submission" date="2017-06" db="EMBL/GenBank/DDBJ databases">
        <title>Herbaspirillum phytohormonus sp. nov., isolated from the root nodule of Robinia pseudoacacia in lead-zinc mine.</title>
        <authorList>
            <person name="Fan M."/>
            <person name="Lin Y."/>
        </authorList>
    </citation>
    <scope>NUCLEOTIDE SEQUENCE [LARGE SCALE GENOMIC DNA]</scope>
    <source>
        <strain evidence="1 2">HZ10</strain>
    </source>
</reference>